<dbReference type="SUPFAM" id="SSF52540">
    <property type="entry name" value="P-loop containing nucleoside triphosphate hydrolases"/>
    <property type="match status" value="1"/>
</dbReference>
<feature type="compositionally biased region" description="Basic and acidic residues" evidence="10">
    <location>
        <begin position="707"/>
        <end position="717"/>
    </location>
</feature>
<evidence type="ECO:0000256" key="6">
    <source>
        <dbReference type="ARBA" id="ARBA00023134"/>
    </source>
</evidence>
<dbReference type="Gene3D" id="3.30.70.870">
    <property type="entry name" value="Elongation Factor G (Translational Gtpase), domain 3"/>
    <property type="match status" value="1"/>
</dbReference>
<dbReference type="Pfam" id="PF22042">
    <property type="entry name" value="EF-G_D2"/>
    <property type="match status" value="1"/>
</dbReference>
<evidence type="ECO:0000256" key="3">
    <source>
        <dbReference type="ARBA" id="ARBA00022517"/>
    </source>
</evidence>
<dbReference type="GO" id="GO:0005829">
    <property type="term" value="C:cytosol"/>
    <property type="evidence" value="ECO:0007669"/>
    <property type="project" value="TreeGrafter"/>
</dbReference>
<dbReference type="PANTHER" id="PTHR42908">
    <property type="entry name" value="TRANSLATION ELONGATION FACTOR-RELATED"/>
    <property type="match status" value="1"/>
</dbReference>
<dbReference type="Proteomes" id="UP000193719">
    <property type="component" value="Unassembled WGS sequence"/>
</dbReference>
<name>A0A1Y1VEC5_9FUNG</name>
<comment type="caution">
    <text evidence="12">The sequence shown here is derived from an EMBL/GenBank/DDBJ whole genome shotgun (WGS) entry which is preliminary data.</text>
</comment>
<dbReference type="Gene3D" id="3.40.50.300">
    <property type="entry name" value="P-loop containing nucleotide triphosphate hydrolases"/>
    <property type="match status" value="1"/>
</dbReference>
<keyword evidence="13" id="KW-1185">Reference proteome</keyword>
<dbReference type="InterPro" id="IPR027417">
    <property type="entry name" value="P-loop_NTPase"/>
</dbReference>
<dbReference type="GO" id="GO:1990904">
    <property type="term" value="C:ribonucleoprotein complex"/>
    <property type="evidence" value="ECO:0007669"/>
    <property type="project" value="TreeGrafter"/>
</dbReference>
<evidence type="ECO:0000313" key="12">
    <source>
        <dbReference type="EMBL" id="ORX54204.1"/>
    </source>
</evidence>
<dbReference type="PROSITE" id="PS51722">
    <property type="entry name" value="G_TR_2"/>
    <property type="match status" value="1"/>
</dbReference>
<keyword evidence="4" id="KW-0547">Nucleotide-binding</keyword>
<comment type="subcellular location">
    <subcellularLocation>
        <location evidence="1">Cytoplasm</location>
    </subcellularLocation>
</comment>
<accession>A0A1Y1VEC5</accession>
<dbReference type="InterPro" id="IPR005225">
    <property type="entry name" value="Small_GTP-bd"/>
</dbReference>
<feature type="compositionally biased region" description="Polar residues" evidence="10">
    <location>
        <begin position="679"/>
        <end position="690"/>
    </location>
</feature>
<dbReference type="Gene3D" id="3.30.230.10">
    <property type="match status" value="1"/>
</dbReference>
<dbReference type="InterPro" id="IPR035647">
    <property type="entry name" value="EFG_III/V"/>
</dbReference>
<dbReference type="CDD" id="cd01885">
    <property type="entry name" value="EF2"/>
    <property type="match status" value="1"/>
</dbReference>
<keyword evidence="3" id="KW-0690">Ribosome biogenesis</keyword>
<dbReference type="GO" id="GO:0043022">
    <property type="term" value="F:ribosome binding"/>
    <property type="evidence" value="ECO:0007669"/>
    <property type="project" value="TreeGrafter"/>
</dbReference>
<reference evidence="12 13" key="1">
    <citation type="submission" date="2016-08" db="EMBL/GenBank/DDBJ databases">
        <title>Genomes of anaerobic fungi encode conserved fungal cellulosomes for biomass hydrolysis.</title>
        <authorList>
            <consortium name="DOE Joint Genome Institute"/>
            <person name="Haitjema C.H."/>
            <person name="Gilmore S.P."/>
            <person name="Henske J.K."/>
            <person name="Solomon K.V."/>
            <person name="De Groot R."/>
            <person name="Kuo A."/>
            <person name="Mondo S.J."/>
            <person name="Salamov A.A."/>
            <person name="Labutti K."/>
            <person name="Zhao Z."/>
            <person name="Chiniquy J."/>
            <person name="Barry K."/>
            <person name="Brewer H.M."/>
            <person name="Purvine S.O."/>
            <person name="Wright A.T."/>
            <person name="Boxma B."/>
            <person name="Van Alen T."/>
            <person name="Hackstein J.H."/>
            <person name="Baker S.E."/>
            <person name="Grigoriev I.V."/>
            <person name="O'Malley M.A."/>
        </authorList>
    </citation>
    <scope>NUCLEOTIDE SEQUENCE [LARGE SCALE GENOMIC DNA]</scope>
    <source>
        <strain evidence="13">finn</strain>
    </source>
</reference>
<dbReference type="NCBIfam" id="TIGR00231">
    <property type="entry name" value="small_GTP"/>
    <property type="match status" value="1"/>
</dbReference>
<dbReference type="InterPro" id="IPR000640">
    <property type="entry name" value="EFG_V-like"/>
</dbReference>
<organism evidence="12 13">
    <name type="scientific">Piromyces finnis</name>
    <dbReference type="NCBI Taxonomy" id="1754191"/>
    <lineage>
        <taxon>Eukaryota</taxon>
        <taxon>Fungi</taxon>
        <taxon>Fungi incertae sedis</taxon>
        <taxon>Chytridiomycota</taxon>
        <taxon>Chytridiomycota incertae sedis</taxon>
        <taxon>Neocallimastigomycetes</taxon>
        <taxon>Neocallimastigales</taxon>
        <taxon>Neocallimastigaceae</taxon>
        <taxon>Piromyces</taxon>
    </lineage>
</organism>
<dbReference type="FunFam" id="3.90.1430.10:FF:000002">
    <property type="entry name" value="Elongation factor like GTPase 1"/>
    <property type="match status" value="1"/>
</dbReference>
<dbReference type="Pfam" id="PF00009">
    <property type="entry name" value="GTP_EFTU"/>
    <property type="match status" value="1"/>
</dbReference>
<dbReference type="PRINTS" id="PR00315">
    <property type="entry name" value="ELONGATNFCT"/>
</dbReference>
<comment type="catalytic activity">
    <reaction evidence="7">
        <text>GTP + H2O = GDP + phosphate + H(+)</text>
        <dbReference type="Rhea" id="RHEA:19669"/>
        <dbReference type="ChEBI" id="CHEBI:15377"/>
        <dbReference type="ChEBI" id="CHEBI:15378"/>
        <dbReference type="ChEBI" id="CHEBI:37565"/>
        <dbReference type="ChEBI" id="CHEBI:43474"/>
        <dbReference type="ChEBI" id="CHEBI:58189"/>
    </reaction>
</comment>
<dbReference type="GO" id="GO:0003924">
    <property type="term" value="F:GTPase activity"/>
    <property type="evidence" value="ECO:0007669"/>
    <property type="project" value="InterPro"/>
</dbReference>
<proteinExistence type="predicted"/>
<dbReference type="Gene3D" id="2.40.30.10">
    <property type="entry name" value="Translation factors"/>
    <property type="match status" value="1"/>
</dbReference>
<dbReference type="Pfam" id="PF14492">
    <property type="entry name" value="EFG_III"/>
    <property type="match status" value="1"/>
</dbReference>
<dbReference type="Pfam" id="PF00679">
    <property type="entry name" value="EFG_C"/>
    <property type="match status" value="1"/>
</dbReference>
<dbReference type="SUPFAM" id="SSF50447">
    <property type="entry name" value="Translation proteins"/>
    <property type="match status" value="1"/>
</dbReference>
<evidence type="ECO:0000256" key="4">
    <source>
        <dbReference type="ARBA" id="ARBA00022741"/>
    </source>
</evidence>
<protein>
    <recommendedName>
        <fullName evidence="8">Ribosome assembly protein 1</fullName>
    </recommendedName>
    <alternativeName>
        <fullName evidence="9">Elongation factor-like 1</fullName>
    </alternativeName>
</protein>
<gene>
    <name evidence="12" type="ORF">BCR36DRAFT_581839</name>
</gene>
<dbReference type="InterPro" id="IPR009000">
    <property type="entry name" value="Transl_B-barrel_sf"/>
</dbReference>
<dbReference type="CDD" id="cd16268">
    <property type="entry name" value="EF2_II"/>
    <property type="match status" value="1"/>
</dbReference>
<evidence type="ECO:0000259" key="11">
    <source>
        <dbReference type="PROSITE" id="PS51722"/>
    </source>
</evidence>
<dbReference type="PANTHER" id="PTHR42908:SF3">
    <property type="entry name" value="ELONGATION FACTOR-LIKE GTPASE 1"/>
    <property type="match status" value="1"/>
</dbReference>
<feature type="region of interest" description="Disordered" evidence="10">
    <location>
        <begin position="679"/>
        <end position="717"/>
    </location>
</feature>
<keyword evidence="6" id="KW-0342">GTP-binding</keyword>
<dbReference type="InterPro" id="IPR014721">
    <property type="entry name" value="Ribsml_uS5_D2-typ_fold_subgr"/>
</dbReference>
<dbReference type="CDD" id="cd01681">
    <property type="entry name" value="aeEF2_snRNP_like_IV"/>
    <property type="match status" value="1"/>
</dbReference>
<dbReference type="InterPro" id="IPR020568">
    <property type="entry name" value="Ribosomal_Su5_D2-typ_SF"/>
</dbReference>
<dbReference type="EMBL" id="MCFH01000011">
    <property type="protein sequence ID" value="ORX54204.1"/>
    <property type="molecule type" value="Genomic_DNA"/>
</dbReference>
<sequence>MTTVHKISALQKNVKNIRNICILAHVDHGKTTLSDSLLASNGIISERLAGKVRYLDSREDEQERGITMESSGISLSFQVISNILNSETQKAELKREDYLINLIDSPGHIDFSSEVSIASRLCDGALVLVDVVEGICTQTHTVLRQAWDENIRCIIVFNKIDRLITELKLTATEAYIHIRNILEQINAIMGSFYAGGVMEEDNLKRENKNNTNEENEESEWDEEKEKEIFFSPEKGNVIFASAIDGWAFRIDSFAKIYAKKLGIKEALLKKCLWGDYYLDPKTKKVIGYKHLKGRNLKPMFVQFILDNIWTIFEAVENNDKEKVDKIVKSLNLKILPRDLKSKDIRAVQSTICSTWLPLAQTVLYSIIEQLPSPLEAQKIRLPKLLYPQNIDNVPDQELTENQKKLENALYECDSSEDAPVIVILSKMVDVKPEDLPTNRRVQLTAEEMRENRRRLLEQRKLQLEGQISSQSSGAVPISEVQTLISTENSNSKSEEEKKKKEGTLIGFARIFSGTIHEGQTVYVMGPKYDPMDPTKFCTQVKVENLYLIMGKELETLSSVPAGNVFGIGGLNEAVLKSATISTLTECPSLVNVNMKAPPIVRVAVEPYDPSDMPKLVEGLKLLNQADSCVEVLIQETGEHVIVTAGELHLERCLKDLREKYAKIGLHASDPIVPYRETLSNQPAINTNPFQEYSDDEEENDDDDNDENEKAEKTKTKKDNLPIGTKIVNTSKNMCTIRIRAVPLPEKVTKFLVDQSETIKKIVEHYDNRRKNIASNDEALDEQKEIKDKNERQKFLDELQKLFDEASESSTNIIDSNRQFWKNIVSKIWSFGSKRIGPNILVNNIPDYERIPWCSTSNNDKIEKNSQDIVSVRDFEGSINSGFQIATNSGPLCAEPMMGVCYILENFDINIDINQENNDALSMSTLSGQVISTIKEGCHRTFLEWSPRLSLATYSCEIQATAEVLGKIYGVLSKRHARIYEEDLKEGTQFFQIKSLLPVIESFGFADEIRKRTSGAASPQLLFHGYIVLDQDPFWVPNTEEELEDLGEKADKENVAKKYMDSVRKRKGLFVDKKIVEHGEKQRTLKSK</sequence>
<dbReference type="GO" id="GO:0005525">
    <property type="term" value="F:GTP binding"/>
    <property type="evidence" value="ECO:0007669"/>
    <property type="project" value="UniProtKB-KW"/>
</dbReference>
<evidence type="ECO:0000256" key="10">
    <source>
        <dbReference type="SAM" id="MobiDB-lite"/>
    </source>
</evidence>
<dbReference type="GO" id="GO:0042256">
    <property type="term" value="P:cytosolic ribosome assembly"/>
    <property type="evidence" value="ECO:0007669"/>
    <property type="project" value="TreeGrafter"/>
</dbReference>
<dbReference type="FunFam" id="3.40.50.300:FF:000746">
    <property type="entry name" value="Ribosome assembly protein 1"/>
    <property type="match status" value="1"/>
</dbReference>
<evidence type="ECO:0000313" key="13">
    <source>
        <dbReference type="Proteomes" id="UP000193719"/>
    </source>
</evidence>
<reference evidence="12 13" key="2">
    <citation type="submission" date="2016-08" db="EMBL/GenBank/DDBJ databases">
        <title>Pervasive Adenine N6-methylation of Active Genes in Fungi.</title>
        <authorList>
            <consortium name="DOE Joint Genome Institute"/>
            <person name="Mondo S.J."/>
            <person name="Dannebaum R.O."/>
            <person name="Kuo R.C."/>
            <person name="Labutti K."/>
            <person name="Haridas S."/>
            <person name="Kuo A."/>
            <person name="Salamov A."/>
            <person name="Ahrendt S.R."/>
            <person name="Lipzen A."/>
            <person name="Sullivan W."/>
            <person name="Andreopoulos W.B."/>
            <person name="Clum A."/>
            <person name="Lindquist E."/>
            <person name="Daum C."/>
            <person name="Ramamoorthy G.K."/>
            <person name="Gryganskyi A."/>
            <person name="Culley D."/>
            <person name="Magnuson J.K."/>
            <person name="James T.Y."/>
            <person name="O'Malley M.A."/>
            <person name="Stajich J.E."/>
            <person name="Spatafora J.W."/>
            <person name="Visel A."/>
            <person name="Grigoriev I.V."/>
        </authorList>
    </citation>
    <scope>NUCLEOTIDE SEQUENCE [LARGE SCALE GENOMIC DNA]</scope>
    <source>
        <strain evidence="13">finn</strain>
    </source>
</reference>
<dbReference type="CDD" id="cd16261">
    <property type="entry name" value="EF2_snRNP_III"/>
    <property type="match status" value="1"/>
</dbReference>
<evidence type="ECO:0000256" key="7">
    <source>
        <dbReference type="ARBA" id="ARBA00048548"/>
    </source>
</evidence>
<feature type="compositionally biased region" description="Acidic residues" evidence="10">
    <location>
        <begin position="692"/>
        <end position="706"/>
    </location>
</feature>
<evidence type="ECO:0000256" key="5">
    <source>
        <dbReference type="ARBA" id="ARBA00022801"/>
    </source>
</evidence>
<dbReference type="SUPFAM" id="SSF54211">
    <property type="entry name" value="Ribosomal protein S5 domain 2-like"/>
    <property type="match status" value="1"/>
</dbReference>
<dbReference type="STRING" id="1754191.A0A1Y1VEC5"/>
<keyword evidence="5 12" id="KW-0378">Hydrolase</keyword>
<keyword evidence="2" id="KW-0963">Cytoplasm</keyword>
<dbReference type="OrthoDB" id="364892at2759"/>
<evidence type="ECO:0000256" key="9">
    <source>
        <dbReference type="ARBA" id="ARBA00081809"/>
    </source>
</evidence>
<dbReference type="Pfam" id="PF25118">
    <property type="entry name" value="EFL1"/>
    <property type="match status" value="1"/>
</dbReference>
<dbReference type="InterPro" id="IPR000795">
    <property type="entry name" value="T_Tr_GTP-bd_dom"/>
</dbReference>
<dbReference type="FunFam" id="3.30.70.870:FF:000002">
    <property type="entry name" value="Translation elongation factor 2"/>
    <property type="match status" value="1"/>
</dbReference>
<dbReference type="AlphaFoldDB" id="A0A1Y1VEC5"/>
<dbReference type="InterPro" id="IPR053905">
    <property type="entry name" value="EF-G-like_DII"/>
</dbReference>
<dbReference type="CDD" id="cd04096">
    <property type="entry name" value="eEF2_snRNP_like_C"/>
    <property type="match status" value="1"/>
</dbReference>
<dbReference type="SUPFAM" id="SSF54980">
    <property type="entry name" value="EF-G C-terminal domain-like"/>
    <property type="match status" value="2"/>
</dbReference>
<evidence type="ECO:0000256" key="8">
    <source>
        <dbReference type="ARBA" id="ARBA00068031"/>
    </source>
</evidence>
<dbReference type="Gene3D" id="3.30.70.240">
    <property type="match status" value="1"/>
</dbReference>
<dbReference type="InterPro" id="IPR056752">
    <property type="entry name" value="EFL1"/>
</dbReference>
<dbReference type="InterPro" id="IPR041095">
    <property type="entry name" value="EFG_II"/>
</dbReference>
<evidence type="ECO:0000256" key="2">
    <source>
        <dbReference type="ARBA" id="ARBA00022490"/>
    </source>
</evidence>
<dbReference type="SMART" id="SM00838">
    <property type="entry name" value="EFG_C"/>
    <property type="match status" value="1"/>
</dbReference>
<dbReference type="FunFam" id="3.30.70.240:FF:000006">
    <property type="entry name" value="Elongation factor like GTPase 1"/>
    <property type="match status" value="1"/>
</dbReference>
<evidence type="ECO:0000256" key="1">
    <source>
        <dbReference type="ARBA" id="ARBA00004496"/>
    </source>
</evidence>
<feature type="domain" description="Tr-type G" evidence="11">
    <location>
        <begin position="15"/>
        <end position="281"/>
    </location>
</feature>